<accession>A0A397GP42</accession>
<evidence type="ECO:0000256" key="1">
    <source>
        <dbReference type="ARBA" id="ARBA00006654"/>
    </source>
</evidence>
<keyword evidence="3" id="KW-0547">Nucleotide-binding</keyword>
<dbReference type="Proteomes" id="UP000266861">
    <property type="component" value="Unassembled WGS sequence"/>
</dbReference>
<dbReference type="SUPFAM" id="SSF56300">
    <property type="entry name" value="Metallo-dependent phosphatases"/>
    <property type="match status" value="1"/>
</dbReference>
<gene>
    <name evidence="7" type="ORF">Glove_481g23</name>
</gene>
<dbReference type="SUPFAM" id="SSF55816">
    <property type="entry name" value="5'-nucleotidase (syn. UDP-sugar hydrolase), C-terminal domain"/>
    <property type="match status" value="1"/>
</dbReference>
<dbReference type="InterPro" id="IPR036907">
    <property type="entry name" value="5'-Nucleotdase_C_sf"/>
</dbReference>
<dbReference type="STRING" id="1348612.A0A397GP42"/>
<organism evidence="7 8">
    <name type="scientific">Diversispora epigaea</name>
    <dbReference type="NCBI Taxonomy" id="1348612"/>
    <lineage>
        <taxon>Eukaryota</taxon>
        <taxon>Fungi</taxon>
        <taxon>Fungi incertae sedis</taxon>
        <taxon>Mucoromycota</taxon>
        <taxon>Glomeromycotina</taxon>
        <taxon>Glomeromycetes</taxon>
        <taxon>Diversisporales</taxon>
        <taxon>Diversisporaceae</taxon>
        <taxon>Diversispora</taxon>
    </lineage>
</organism>
<feature type="domain" description="5'-Nucleotidase C-terminal" evidence="6">
    <location>
        <begin position="327"/>
        <end position="515"/>
    </location>
</feature>
<evidence type="ECO:0000313" key="8">
    <source>
        <dbReference type="Proteomes" id="UP000266861"/>
    </source>
</evidence>
<dbReference type="Gene3D" id="3.60.21.10">
    <property type="match status" value="1"/>
</dbReference>
<keyword evidence="2" id="KW-0732">Signal</keyword>
<dbReference type="PRINTS" id="PR01607">
    <property type="entry name" value="APYRASEFAMLY"/>
</dbReference>
<evidence type="ECO:0000256" key="3">
    <source>
        <dbReference type="RuleBase" id="RU362119"/>
    </source>
</evidence>
<protein>
    <recommendedName>
        <fullName evidence="9">5'-Nucleotidase C-terminal domain-containing protein</fullName>
    </recommendedName>
</protein>
<feature type="region of interest" description="Disordered" evidence="4">
    <location>
        <begin position="450"/>
        <end position="486"/>
    </location>
</feature>
<feature type="compositionally biased region" description="Basic and acidic residues" evidence="4">
    <location>
        <begin position="461"/>
        <end position="472"/>
    </location>
</feature>
<dbReference type="Pfam" id="PF02872">
    <property type="entry name" value="5_nucleotid_C"/>
    <property type="match status" value="1"/>
</dbReference>
<dbReference type="OrthoDB" id="10252235at2759"/>
<dbReference type="PANTHER" id="PTHR11575:SF48">
    <property type="entry name" value="5'-NUCLEOTIDASE"/>
    <property type="match status" value="1"/>
</dbReference>
<comment type="caution">
    <text evidence="7">The sequence shown here is derived from an EMBL/GenBank/DDBJ whole genome shotgun (WGS) entry which is preliminary data.</text>
</comment>
<dbReference type="InterPro" id="IPR008334">
    <property type="entry name" value="5'-Nucleotdase_C"/>
</dbReference>
<dbReference type="GO" id="GO:0016787">
    <property type="term" value="F:hydrolase activity"/>
    <property type="evidence" value="ECO:0007669"/>
    <property type="project" value="UniProtKB-KW"/>
</dbReference>
<dbReference type="Gene3D" id="3.90.780.10">
    <property type="entry name" value="5'-Nucleotidase, C-terminal domain"/>
    <property type="match status" value="1"/>
</dbReference>
<keyword evidence="8" id="KW-1185">Reference proteome</keyword>
<comment type="similarity">
    <text evidence="1 3">Belongs to the 5'-nucleotidase family.</text>
</comment>
<evidence type="ECO:0000256" key="4">
    <source>
        <dbReference type="SAM" id="MobiDB-lite"/>
    </source>
</evidence>
<evidence type="ECO:0000259" key="6">
    <source>
        <dbReference type="Pfam" id="PF02872"/>
    </source>
</evidence>
<evidence type="ECO:0000259" key="5">
    <source>
        <dbReference type="Pfam" id="PF00149"/>
    </source>
</evidence>
<dbReference type="Pfam" id="PF00149">
    <property type="entry name" value="Metallophos"/>
    <property type="match status" value="1"/>
</dbReference>
<reference evidence="7 8" key="1">
    <citation type="submission" date="2018-08" db="EMBL/GenBank/DDBJ databases">
        <title>Genome and evolution of the arbuscular mycorrhizal fungus Diversispora epigaea (formerly Glomus versiforme) and its bacterial endosymbionts.</title>
        <authorList>
            <person name="Sun X."/>
            <person name="Fei Z."/>
            <person name="Harrison M."/>
        </authorList>
    </citation>
    <scope>NUCLEOTIDE SEQUENCE [LARGE SCALE GENOMIC DNA]</scope>
    <source>
        <strain evidence="7 8">IT104</strain>
    </source>
</reference>
<evidence type="ECO:0008006" key="9">
    <source>
        <dbReference type="Google" id="ProtNLM"/>
    </source>
</evidence>
<dbReference type="PANTHER" id="PTHR11575">
    <property type="entry name" value="5'-NUCLEOTIDASE-RELATED"/>
    <property type="match status" value="1"/>
</dbReference>
<dbReference type="InterPro" id="IPR004843">
    <property type="entry name" value="Calcineurin-like_PHP"/>
</dbReference>
<keyword evidence="3" id="KW-0378">Hydrolase</keyword>
<evidence type="ECO:0000256" key="2">
    <source>
        <dbReference type="ARBA" id="ARBA00022729"/>
    </source>
</evidence>
<sequence>MSTLQILHFNDVYHLSPQKREPVGGAARFAKSIKDFRQKYGIETSSVLFSGDVFNPSVESSISKGVHMIPVMNNFGIDVACFGNHDFDFGLPTLEKLVEVTTFPWLLSNVLDSGSGNPVAGGKKLYILEKGGLKLGILGLVEKEWLETIPGLPSTLQYQDFVKVGKELASQLRDPNGPYSVDLVIALTHSRLPNDILLAKECEGLIDLVLGGHDHFYYAGKGCDIVGWEREEIQGAEDDHGLRVVKSGTDFRELSILEIVVEDGDNANGGTKKIIKTCSVTRQEITSEIEEDPDFAELVKSATSEISSKMSKPIVYTITPWDCRSTMLRTQETAFGNLVADLMFSAYQPCLPYNVDCSLLCGGTIRSDSIYPPGEITLGDLLEIFPFEDTVVVIRITGQQLWDALESSLSMVPKQEGRFPIVSGLKVEYNPKAEPFHRLRNVWLTERRPPSPIEDLENNEDSPRNDHDREHEDEQDDTEDPGPHNIIGKLDMQKIYTVCTRAYLAAGYDGFKALAQPNTQFLVDDENGMILSTLIRRYFLGLYYISAIKFNMSCESKTKEAVLKAVSQWKKLAELKREKAAYKHISRRSITDALARSMGDEVKFNNDDYEVSSIKVTSKEVNEDEGETKSKVDFVKDWVTVAPMIEDRIVVVDF</sequence>
<dbReference type="AlphaFoldDB" id="A0A397GP42"/>
<proteinExistence type="inferred from homology"/>
<dbReference type="InterPro" id="IPR006179">
    <property type="entry name" value="5_nucleotidase/apyrase"/>
</dbReference>
<dbReference type="GO" id="GO:0009166">
    <property type="term" value="P:nucleotide catabolic process"/>
    <property type="evidence" value="ECO:0007669"/>
    <property type="project" value="InterPro"/>
</dbReference>
<dbReference type="InterPro" id="IPR029052">
    <property type="entry name" value="Metallo-depent_PP-like"/>
</dbReference>
<dbReference type="EMBL" id="PQFF01000420">
    <property type="protein sequence ID" value="RHZ51276.1"/>
    <property type="molecule type" value="Genomic_DNA"/>
</dbReference>
<dbReference type="GO" id="GO:0000166">
    <property type="term" value="F:nucleotide binding"/>
    <property type="evidence" value="ECO:0007669"/>
    <property type="project" value="UniProtKB-KW"/>
</dbReference>
<name>A0A397GP42_9GLOM</name>
<evidence type="ECO:0000313" key="7">
    <source>
        <dbReference type="EMBL" id="RHZ51276.1"/>
    </source>
</evidence>
<feature type="domain" description="Calcineurin-like phosphoesterase" evidence="5">
    <location>
        <begin position="5"/>
        <end position="216"/>
    </location>
</feature>